<dbReference type="EMBL" id="BAABME010005472">
    <property type="protein sequence ID" value="GAA0165728.1"/>
    <property type="molecule type" value="Genomic_DNA"/>
</dbReference>
<evidence type="ECO:0000313" key="9">
    <source>
        <dbReference type="Proteomes" id="UP001454036"/>
    </source>
</evidence>
<dbReference type="PROSITE" id="PS50888">
    <property type="entry name" value="BHLH"/>
    <property type="match status" value="1"/>
</dbReference>
<accession>A0AAV3QPX6</accession>
<dbReference type="InterPro" id="IPR036638">
    <property type="entry name" value="HLH_DNA-bd_sf"/>
</dbReference>
<dbReference type="Proteomes" id="UP001454036">
    <property type="component" value="Unassembled WGS sequence"/>
</dbReference>
<evidence type="ECO:0000259" key="7">
    <source>
        <dbReference type="PROSITE" id="PS51671"/>
    </source>
</evidence>
<organism evidence="8 9">
    <name type="scientific">Lithospermum erythrorhizon</name>
    <name type="common">Purple gromwell</name>
    <name type="synonym">Lithospermum officinale var. erythrorhizon</name>
    <dbReference type="NCBI Taxonomy" id="34254"/>
    <lineage>
        <taxon>Eukaryota</taxon>
        <taxon>Viridiplantae</taxon>
        <taxon>Streptophyta</taxon>
        <taxon>Embryophyta</taxon>
        <taxon>Tracheophyta</taxon>
        <taxon>Spermatophyta</taxon>
        <taxon>Magnoliopsida</taxon>
        <taxon>eudicotyledons</taxon>
        <taxon>Gunneridae</taxon>
        <taxon>Pentapetalae</taxon>
        <taxon>asterids</taxon>
        <taxon>lamiids</taxon>
        <taxon>Boraginales</taxon>
        <taxon>Boraginaceae</taxon>
        <taxon>Boraginoideae</taxon>
        <taxon>Lithospermeae</taxon>
        <taxon>Lithospermum</taxon>
    </lineage>
</organism>
<proteinExistence type="predicted"/>
<dbReference type="GO" id="GO:0046983">
    <property type="term" value="F:protein dimerization activity"/>
    <property type="evidence" value="ECO:0007669"/>
    <property type="project" value="InterPro"/>
</dbReference>
<dbReference type="AlphaFoldDB" id="A0AAV3QPX6"/>
<feature type="domain" description="ACT" evidence="7">
    <location>
        <begin position="258"/>
        <end position="328"/>
    </location>
</feature>
<evidence type="ECO:0000259" key="6">
    <source>
        <dbReference type="PROSITE" id="PS50888"/>
    </source>
</evidence>
<dbReference type="SUPFAM" id="SSF55021">
    <property type="entry name" value="ACT-like"/>
    <property type="match status" value="1"/>
</dbReference>
<comment type="subcellular location">
    <subcellularLocation>
        <location evidence="1">Nucleus</location>
    </subcellularLocation>
</comment>
<reference evidence="8 9" key="1">
    <citation type="submission" date="2024-01" db="EMBL/GenBank/DDBJ databases">
        <title>The complete chloroplast genome sequence of Lithospermum erythrorhizon: insights into the phylogenetic relationship among Boraginaceae species and the maternal lineages of purple gromwells.</title>
        <authorList>
            <person name="Okada T."/>
            <person name="Watanabe K."/>
        </authorList>
    </citation>
    <scope>NUCLEOTIDE SEQUENCE [LARGE SCALE GENOMIC DNA]</scope>
</reference>
<protein>
    <submittedName>
        <fullName evidence="8">Basic helix-loop-helix transcription factor</fullName>
    </submittedName>
</protein>
<sequence length="328" mass="37034">MELLSTKCLSEMEMDDSLAFNHKWHMSPLGNNESFDSDEFPSINNITPYDYNRNNNNIHVPEISQKSWKICNNNSSSSSTIISFGNTEPPLVKKKKSSSLSSSFVHHEIFNLEDICTPLEYGEMKRGVVRTAQQAQDHVLAERKRREKLSQKFVALSTLIPGLTKLDKATVLGDAINYIKELKERVKELEAEVKGKHNEEALTFAALRRHRYISSYDHDTSSSDENIDGRCMSGIVDDGSTDHLSAEIEVRASEGNVMVRVYCKNQTGVIREVMSEIEKHNISIISSSAIPFGHNCMHITIIAQMDAEFELRPKDLADNLRTSIQNLV</sequence>
<keyword evidence="5" id="KW-0175">Coiled coil</keyword>
<dbReference type="InterPro" id="IPR002912">
    <property type="entry name" value="ACT_dom"/>
</dbReference>
<dbReference type="PROSITE" id="PS51671">
    <property type="entry name" value="ACT"/>
    <property type="match status" value="1"/>
</dbReference>
<keyword evidence="2" id="KW-0805">Transcription regulation</keyword>
<evidence type="ECO:0000256" key="1">
    <source>
        <dbReference type="ARBA" id="ARBA00004123"/>
    </source>
</evidence>
<dbReference type="PANTHER" id="PTHR45959:SF2">
    <property type="entry name" value="BHLH TRANSCRIPTION FACTOR"/>
    <property type="match status" value="1"/>
</dbReference>
<keyword evidence="9" id="KW-1185">Reference proteome</keyword>
<dbReference type="InterPro" id="IPR011598">
    <property type="entry name" value="bHLH_dom"/>
</dbReference>
<evidence type="ECO:0000256" key="5">
    <source>
        <dbReference type="SAM" id="Coils"/>
    </source>
</evidence>
<keyword evidence="4" id="KW-0539">Nucleus</keyword>
<name>A0AAV3QPX6_LITER</name>
<feature type="domain" description="BHLH" evidence="6">
    <location>
        <begin position="133"/>
        <end position="182"/>
    </location>
</feature>
<dbReference type="InterPro" id="IPR045865">
    <property type="entry name" value="ACT-like_dom_sf"/>
</dbReference>
<evidence type="ECO:0000256" key="4">
    <source>
        <dbReference type="ARBA" id="ARBA00023242"/>
    </source>
</evidence>
<dbReference type="SUPFAM" id="SSF47459">
    <property type="entry name" value="HLH, helix-loop-helix DNA-binding domain"/>
    <property type="match status" value="1"/>
</dbReference>
<evidence type="ECO:0000313" key="8">
    <source>
        <dbReference type="EMBL" id="GAA0165728.1"/>
    </source>
</evidence>
<dbReference type="GO" id="GO:0005634">
    <property type="term" value="C:nucleus"/>
    <property type="evidence" value="ECO:0007669"/>
    <property type="project" value="UniProtKB-SubCell"/>
</dbReference>
<keyword evidence="3" id="KW-0804">Transcription</keyword>
<dbReference type="Pfam" id="PF00010">
    <property type="entry name" value="HLH"/>
    <property type="match status" value="1"/>
</dbReference>
<comment type="caution">
    <text evidence="8">The sequence shown here is derived from an EMBL/GenBank/DDBJ whole genome shotgun (WGS) entry which is preliminary data.</text>
</comment>
<feature type="coiled-coil region" evidence="5">
    <location>
        <begin position="132"/>
        <end position="199"/>
    </location>
</feature>
<gene>
    <name evidence="8" type="ORF">LIER_21055</name>
</gene>
<dbReference type="SMART" id="SM00353">
    <property type="entry name" value="HLH"/>
    <property type="match status" value="1"/>
</dbReference>
<dbReference type="InterPro" id="IPR052610">
    <property type="entry name" value="bHLH_transcription_regulator"/>
</dbReference>
<dbReference type="Gene3D" id="4.10.280.10">
    <property type="entry name" value="Helix-loop-helix DNA-binding domain"/>
    <property type="match status" value="1"/>
</dbReference>
<evidence type="ECO:0000256" key="3">
    <source>
        <dbReference type="ARBA" id="ARBA00023163"/>
    </source>
</evidence>
<dbReference type="PANTHER" id="PTHR45959">
    <property type="entry name" value="BHLH TRANSCRIPTION FACTOR"/>
    <property type="match status" value="1"/>
</dbReference>
<evidence type="ECO:0000256" key="2">
    <source>
        <dbReference type="ARBA" id="ARBA00023015"/>
    </source>
</evidence>